<dbReference type="SUPFAM" id="SSF51905">
    <property type="entry name" value="FAD/NAD(P)-binding domain"/>
    <property type="match status" value="1"/>
</dbReference>
<sequence length="454" mass="48160">MPHELTELRLDAVTRPATWPVHEITADVCVVGAGIAGSSAAIESARLGRSVVLVDSLPLIGGQMVHSLIGLFAGIFGNAPRYPQLTHGIFDDIFAALEPAGDLYFSRGHTTTVFYNEVALGRWLERTVRDLGIQVITGAVLGDVDLRDGFVSSVELATRYGDVRVRAAGYVDASGDAALTYRAGLPCWEPSRPIYGSQQVIVENLNEAHKPDNGEIDAVFAARGEEFGLLRRGGLAFFFPGRGTAVLNVTHIDAPLDPAGASRAMFQGRDQADGALALLKAEFPKAFGEARVRAYGFPGRRQTRWIRGAHQLTVDEVRAGTVFDDAVARTAWPVELHDRSDGYVWEMFPAEHVHYVPLRSMLPPGAANLVAAGRCVDGDAAALSSVRVMGPCSAMGFAAAHVLAMASGGNTNPFGMIDFGSLSSVHDTDLERLRSRIGANIGADIGTGAAAGGA</sequence>
<keyword evidence="7" id="KW-1185">Reference proteome</keyword>
<dbReference type="Pfam" id="PF12831">
    <property type="entry name" value="FAD_oxidored"/>
    <property type="match status" value="1"/>
</dbReference>
<organism evidence="6 7">
    <name type="scientific">Trebonia kvetii</name>
    <dbReference type="NCBI Taxonomy" id="2480626"/>
    <lineage>
        <taxon>Bacteria</taxon>
        <taxon>Bacillati</taxon>
        <taxon>Actinomycetota</taxon>
        <taxon>Actinomycetes</taxon>
        <taxon>Streptosporangiales</taxon>
        <taxon>Treboniaceae</taxon>
        <taxon>Trebonia</taxon>
    </lineage>
</organism>
<evidence type="ECO:0000256" key="4">
    <source>
        <dbReference type="ARBA" id="ARBA00023004"/>
    </source>
</evidence>
<dbReference type="OrthoDB" id="177652at2"/>
<dbReference type="GO" id="GO:0046872">
    <property type="term" value="F:metal ion binding"/>
    <property type="evidence" value="ECO:0007669"/>
    <property type="project" value="UniProtKB-KW"/>
</dbReference>
<dbReference type="RefSeq" id="WP_145862277.1">
    <property type="nucleotide sequence ID" value="NZ_RPFW01000013.1"/>
</dbReference>
<comment type="caution">
    <text evidence="6">The sequence shown here is derived from an EMBL/GenBank/DDBJ whole genome shotgun (WGS) entry which is preliminary data.</text>
</comment>
<keyword evidence="3" id="KW-0560">Oxidoreductase</keyword>
<dbReference type="GO" id="GO:0016491">
    <property type="term" value="F:oxidoreductase activity"/>
    <property type="evidence" value="ECO:0007669"/>
    <property type="project" value="UniProtKB-KW"/>
</dbReference>
<evidence type="ECO:0000256" key="5">
    <source>
        <dbReference type="ARBA" id="ARBA00023014"/>
    </source>
</evidence>
<proteinExistence type="predicted"/>
<dbReference type="GO" id="GO:0051539">
    <property type="term" value="F:4 iron, 4 sulfur cluster binding"/>
    <property type="evidence" value="ECO:0007669"/>
    <property type="project" value="UniProtKB-KW"/>
</dbReference>
<evidence type="ECO:0000256" key="1">
    <source>
        <dbReference type="ARBA" id="ARBA00022485"/>
    </source>
</evidence>
<evidence type="ECO:0000313" key="6">
    <source>
        <dbReference type="EMBL" id="TVY99106.1"/>
    </source>
</evidence>
<dbReference type="Proteomes" id="UP000460272">
    <property type="component" value="Unassembled WGS sequence"/>
</dbReference>
<dbReference type="InterPro" id="IPR036188">
    <property type="entry name" value="FAD/NAD-bd_sf"/>
</dbReference>
<evidence type="ECO:0000313" key="7">
    <source>
        <dbReference type="Proteomes" id="UP000460272"/>
    </source>
</evidence>
<dbReference type="Gene3D" id="3.50.50.60">
    <property type="entry name" value="FAD/NAD(P)-binding domain"/>
    <property type="match status" value="1"/>
</dbReference>
<dbReference type="PANTHER" id="PTHR43498:SF1">
    <property type="entry name" value="COB--COM HETERODISULFIDE REDUCTASE IRON-SULFUR SUBUNIT A"/>
    <property type="match status" value="1"/>
</dbReference>
<keyword evidence="5" id="KW-0411">Iron-sulfur</keyword>
<dbReference type="InterPro" id="IPR039650">
    <property type="entry name" value="HdrA-like"/>
</dbReference>
<evidence type="ECO:0000256" key="2">
    <source>
        <dbReference type="ARBA" id="ARBA00022723"/>
    </source>
</evidence>
<dbReference type="EMBL" id="RPFW01000013">
    <property type="protein sequence ID" value="TVY99106.1"/>
    <property type="molecule type" value="Genomic_DNA"/>
</dbReference>
<accession>A0A6P2BL03</accession>
<gene>
    <name evidence="6" type="ORF">EAS64_41820</name>
</gene>
<keyword evidence="1" id="KW-0004">4Fe-4S</keyword>
<dbReference type="PANTHER" id="PTHR43498">
    <property type="entry name" value="FERREDOXIN:COB-COM HETERODISULFIDE REDUCTASE SUBUNIT A"/>
    <property type="match status" value="1"/>
</dbReference>
<protein>
    <submittedName>
        <fullName evidence="6">FAD-dependent oxidoreductase</fullName>
    </submittedName>
</protein>
<dbReference type="AlphaFoldDB" id="A0A6P2BL03"/>
<keyword evidence="2" id="KW-0479">Metal-binding</keyword>
<keyword evidence="4" id="KW-0408">Iron</keyword>
<name>A0A6P2BL03_9ACTN</name>
<evidence type="ECO:0000256" key="3">
    <source>
        <dbReference type="ARBA" id="ARBA00023002"/>
    </source>
</evidence>
<reference evidence="6 7" key="1">
    <citation type="submission" date="2018-11" db="EMBL/GenBank/DDBJ databases">
        <title>Trebonia kvetii gen.nov., sp.nov., a novel acidophilic actinobacterium, and proposal of the new actinobacterial family Treboniaceae fam. nov.</title>
        <authorList>
            <person name="Rapoport D."/>
            <person name="Sagova-Mareckova M."/>
            <person name="Sedlacek I."/>
            <person name="Provaznik J."/>
            <person name="Kralova S."/>
            <person name="Pavlinic D."/>
            <person name="Benes V."/>
            <person name="Kopecky J."/>
        </authorList>
    </citation>
    <scope>NUCLEOTIDE SEQUENCE [LARGE SCALE GENOMIC DNA]</scope>
    <source>
        <strain evidence="6 7">15Tr583</strain>
    </source>
</reference>